<proteinExistence type="predicted"/>
<accession>A0A8J3FD58</accession>
<feature type="compositionally biased region" description="Low complexity" evidence="1">
    <location>
        <begin position="197"/>
        <end position="218"/>
    </location>
</feature>
<dbReference type="InterPro" id="IPR002477">
    <property type="entry name" value="Peptidoglycan-bd-like"/>
</dbReference>
<dbReference type="Proteomes" id="UP000649739">
    <property type="component" value="Unassembled WGS sequence"/>
</dbReference>
<feature type="domain" description="Peptidoglycan binding-like" evidence="2">
    <location>
        <begin position="43"/>
        <end position="94"/>
    </location>
</feature>
<dbReference type="InterPro" id="IPR036365">
    <property type="entry name" value="PGBD-like_sf"/>
</dbReference>
<evidence type="ECO:0000313" key="4">
    <source>
        <dbReference type="Proteomes" id="UP000649739"/>
    </source>
</evidence>
<dbReference type="SUPFAM" id="SSF53955">
    <property type="entry name" value="Lysozyme-like"/>
    <property type="match status" value="1"/>
</dbReference>
<dbReference type="InterPro" id="IPR023346">
    <property type="entry name" value="Lysozyme-like_dom_sf"/>
</dbReference>
<dbReference type="EMBL" id="BMQB01000005">
    <property type="protein sequence ID" value="GGJ94754.1"/>
    <property type="molecule type" value="Genomic_DNA"/>
</dbReference>
<dbReference type="Gene3D" id="1.10.101.10">
    <property type="entry name" value="PGBD-like superfamily/PGBD"/>
    <property type="match status" value="1"/>
</dbReference>
<evidence type="ECO:0000256" key="1">
    <source>
        <dbReference type="SAM" id="MobiDB-lite"/>
    </source>
</evidence>
<dbReference type="AlphaFoldDB" id="A0A8J3FD58"/>
<gene>
    <name evidence="3" type="ORF">GCM10010123_25720</name>
</gene>
<reference evidence="3" key="1">
    <citation type="journal article" date="2014" name="Int. J. Syst. Evol. Microbiol.">
        <title>Complete genome sequence of Corynebacterium casei LMG S-19264T (=DSM 44701T), isolated from a smear-ripened cheese.</title>
        <authorList>
            <consortium name="US DOE Joint Genome Institute (JGI-PGF)"/>
            <person name="Walter F."/>
            <person name="Albersmeier A."/>
            <person name="Kalinowski J."/>
            <person name="Ruckert C."/>
        </authorList>
    </citation>
    <scope>NUCLEOTIDE SEQUENCE</scope>
    <source>
        <strain evidence="3">JCM 3090</strain>
    </source>
</reference>
<reference evidence="3" key="2">
    <citation type="submission" date="2020-09" db="EMBL/GenBank/DDBJ databases">
        <authorList>
            <person name="Sun Q."/>
            <person name="Ohkuma M."/>
        </authorList>
    </citation>
    <scope>NUCLEOTIDE SEQUENCE</scope>
    <source>
        <strain evidence="3">JCM 3090</strain>
    </source>
</reference>
<organism evidence="3 4">
    <name type="scientific">Pilimelia anulata</name>
    <dbReference type="NCBI Taxonomy" id="53371"/>
    <lineage>
        <taxon>Bacteria</taxon>
        <taxon>Bacillati</taxon>
        <taxon>Actinomycetota</taxon>
        <taxon>Actinomycetes</taxon>
        <taxon>Micromonosporales</taxon>
        <taxon>Micromonosporaceae</taxon>
        <taxon>Pilimelia</taxon>
    </lineage>
</organism>
<name>A0A8J3FD58_9ACTN</name>
<sequence>MGLRVGWHRVDLSGSDAAASTDHLLMSAGCGDVISMGQHDECVEEVQRLLAKAGATLSVDADFGPETLRRVTAFQVLAGLTPKGVVNAETKRALYAGAASLRTWPAAEVEARIRREFPEEPERAVRIARCHSFLDPLYVLPNANGTRNWGVFQLSDQLMRRYEGSPKLALEPEWNIRTARRAWAEHRDFRHWQCDKAAAPHTPTPTPSGSDSPGKAGS</sequence>
<comment type="caution">
    <text evidence="3">The sequence shown here is derived from an EMBL/GenBank/DDBJ whole genome shotgun (WGS) entry which is preliminary data.</text>
</comment>
<keyword evidence="4" id="KW-1185">Reference proteome</keyword>
<dbReference type="Pfam" id="PF01471">
    <property type="entry name" value="PG_binding_1"/>
    <property type="match status" value="1"/>
</dbReference>
<protein>
    <recommendedName>
        <fullName evidence="2">Peptidoglycan binding-like domain-containing protein</fullName>
    </recommendedName>
</protein>
<dbReference type="InterPro" id="IPR036366">
    <property type="entry name" value="PGBDSf"/>
</dbReference>
<evidence type="ECO:0000259" key="2">
    <source>
        <dbReference type="Pfam" id="PF01471"/>
    </source>
</evidence>
<dbReference type="SUPFAM" id="SSF47090">
    <property type="entry name" value="PGBD-like"/>
    <property type="match status" value="1"/>
</dbReference>
<feature type="region of interest" description="Disordered" evidence="1">
    <location>
        <begin position="195"/>
        <end position="218"/>
    </location>
</feature>
<evidence type="ECO:0000313" key="3">
    <source>
        <dbReference type="EMBL" id="GGJ94754.1"/>
    </source>
</evidence>